<reference evidence="2 3" key="1">
    <citation type="submission" date="2014-04" db="EMBL/GenBank/DDBJ databases">
        <title>Genome assembly of Hyalangium minutum DSM 14724.</title>
        <authorList>
            <person name="Sharma G."/>
            <person name="Subramanian S."/>
        </authorList>
    </citation>
    <scope>NUCLEOTIDE SEQUENCE [LARGE SCALE GENOMIC DNA]</scope>
    <source>
        <strain evidence="2 3">DSM 14724</strain>
    </source>
</reference>
<protein>
    <submittedName>
        <fullName evidence="2">Uncharacterized protein</fullName>
    </submittedName>
</protein>
<keyword evidence="1" id="KW-1133">Transmembrane helix</keyword>
<keyword evidence="1" id="KW-0812">Transmembrane</keyword>
<dbReference type="Proteomes" id="UP000028725">
    <property type="component" value="Unassembled WGS sequence"/>
</dbReference>
<feature type="transmembrane region" description="Helical" evidence="1">
    <location>
        <begin position="20"/>
        <end position="41"/>
    </location>
</feature>
<sequence length="132" mass="15024">METPSDSEQRQPTYPLLRIMGSNAFLLSVIYLILGISVEAVRRVYPTRFVQRLSLSLDSLPARALEFLGWMEPLRAKYLNGQIPDYQVRLIFGVTTVVIIFLLAFAVGLLVGSLRGYMERRALKKHSQRRPG</sequence>
<keyword evidence="3" id="KW-1185">Reference proteome</keyword>
<dbReference type="RefSeq" id="WP_338034344.1">
    <property type="nucleotide sequence ID" value="NZ_JMCB01000015.1"/>
</dbReference>
<accession>A0A085W857</accession>
<comment type="caution">
    <text evidence="2">The sequence shown here is derived from an EMBL/GenBank/DDBJ whole genome shotgun (WGS) entry which is preliminary data.</text>
</comment>
<organism evidence="2 3">
    <name type="scientific">Hyalangium minutum</name>
    <dbReference type="NCBI Taxonomy" id="394096"/>
    <lineage>
        <taxon>Bacteria</taxon>
        <taxon>Pseudomonadati</taxon>
        <taxon>Myxococcota</taxon>
        <taxon>Myxococcia</taxon>
        <taxon>Myxococcales</taxon>
        <taxon>Cystobacterineae</taxon>
        <taxon>Archangiaceae</taxon>
        <taxon>Hyalangium</taxon>
    </lineage>
</organism>
<keyword evidence="1" id="KW-0472">Membrane</keyword>
<evidence type="ECO:0000313" key="3">
    <source>
        <dbReference type="Proteomes" id="UP000028725"/>
    </source>
</evidence>
<proteinExistence type="predicted"/>
<name>A0A085W857_9BACT</name>
<dbReference type="STRING" id="394096.DB31_2282"/>
<evidence type="ECO:0000313" key="2">
    <source>
        <dbReference type="EMBL" id="KFE63870.1"/>
    </source>
</evidence>
<gene>
    <name evidence="2" type="ORF">DB31_2282</name>
</gene>
<dbReference type="AlphaFoldDB" id="A0A085W857"/>
<dbReference type="PATRIC" id="fig|394096.3.peg.6616"/>
<evidence type="ECO:0000256" key="1">
    <source>
        <dbReference type="SAM" id="Phobius"/>
    </source>
</evidence>
<dbReference type="EMBL" id="JMCB01000015">
    <property type="protein sequence ID" value="KFE63870.1"/>
    <property type="molecule type" value="Genomic_DNA"/>
</dbReference>
<feature type="transmembrane region" description="Helical" evidence="1">
    <location>
        <begin position="91"/>
        <end position="114"/>
    </location>
</feature>